<protein>
    <recommendedName>
        <fullName evidence="1">CxC2-like cysteine cluster KDZ transposase-associated domain-containing protein</fullName>
    </recommendedName>
</protein>
<proteinExistence type="predicted"/>
<dbReference type="InterPro" id="IPR041457">
    <property type="entry name" value="CxC2_KDZ-assoc"/>
</dbReference>
<dbReference type="Pfam" id="PF18803">
    <property type="entry name" value="CxC2"/>
    <property type="match status" value="1"/>
</dbReference>
<name>A0AAD7H818_9AGAR</name>
<feature type="domain" description="CxC2-like cysteine cluster KDZ transposase-associated" evidence="1">
    <location>
        <begin position="249"/>
        <end position="305"/>
    </location>
</feature>
<evidence type="ECO:0000313" key="3">
    <source>
        <dbReference type="Proteomes" id="UP001215280"/>
    </source>
</evidence>
<accession>A0AAD7H818</accession>
<dbReference type="Proteomes" id="UP001215280">
    <property type="component" value="Unassembled WGS sequence"/>
</dbReference>
<gene>
    <name evidence="2" type="ORF">DFH07DRAFT_974405</name>
</gene>
<dbReference type="AlphaFoldDB" id="A0AAD7H818"/>
<evidence type="ECO:0000259" key="1">
    <source>
        <dbReference type="Pfam" id="PF18803"/>
    </source>
</evidence>
<organism evidence="2 3">
    <name type="scientific">Mycena maculata</name>
    <dbReference type="NCBI Taxonomy" id="230809"/>
    <lineage>
        <taxon>Eukaryota</taxon>
        <taxon>Fungi</taxon>
        <taxon>Dikarya</taxon>
        <taxon>Basidiomycota</taxon>
        <taxon>Agaricomycotina</taxon>
        <taxon>Agaricomycetes</taxon>
        <taxon>Agaricomycetidae</taxon>
        <taxon>Agaricales</taxon>
        <taxon>Marasmiineae</taxon>
        <taxon>Mycenaceae</taxon>
        <taxon>Mycena</taxon>
    </lineage>
</organism>
<sequence length="321" mass="36350">MSAHVNRGGWTGSRMTAWWAVKSAVGTDDSINDAQNTLTADRGVHFSRDLNIRREELLNMAHKKRRLEPEHLQDPLAQWTPVLVDEVDLRPTDDSPVFDEMADTSNASNASDAPATVLGKRKTYDSSTDPFRLWRPLAGLFSDEILRHAGLGDWDASEPSCALCDRKCVSGTSGLDVVRLFKCLDCGQFLQCKKCCVEGHVCTPLHRIEEWNGQFWIPMTLRELGLYWSCHIFTEYITDTANAKKAAHATNLQQCLRNGWYPATITDPATCASFRTLETFRLQNMMGNMNVHDFITAIERQTDATASTKMDWLPHRYKEFM</sequence>
<dbReference type="EMBL" id="JARJLG010000365">
    <property type="protein sequence ID" value="KAJ7714666.1"/>
    <property type="molecule type" value="Genomic_DNA"/>
</dbReference>
<reference evidence="2" key="1">
    <citation type="submission" date="2023-03" db="EMBL/GenBank/DDBJ databases">
        <title>Massive genome expansion in bonnet fungi (Mycena s.s.) driven by repeated elements and novel gene families across ecological guilds.</title>
        <authorList>
            <consortium name="Lawrence Berkeley National Laboratory"/>
            <person name="Harder C.B."/>
            <person name="Miyauchi S."/>
            <person name="Viragh M."/>
            <person name="Kuo A."/>
            <person name="Thoen E."/>
            <person name="Andreopoulos B."/>
            <person name="Lu D."/>
            <person name="Skrede I."/>
            <person name="Drula E."/>
            <person name="Henrissat B."/>
            <person name="Morin E."/>
            <person name="Kohler A."/>
            <person name="Barry K."/>
            <person name="LaButti K."/>
            <person name="Morin E."/>
            <person name="Salamov A."/>
            <person name="Lipzen A."/>
            <person name="Mereny Z."/>
            <person name="Hegedus B."/>
            <person name="Baldrian P."/>
            <person name="Stursova M."/>
            <person name="Weitz H."/>
            <person name="Taylor A."/>
            <person name="Grigoriev I.V."/>
            <person name="Nagy L.G."/>
            <person name="Martin F."/>
            <person name="Kauserud H."/>
        </authorList>
    </citation>
    <scope>NUCLEOTIDE SEQUENCE</scope>
    <source>
        <strain evidence="2">CBHHK188m</strain>
    </source>
</reference>
<comment type="caution">
    <text evidence="2">The sequence shown here is derived from an EMBL/GenBank/DDBJ whole genome shotgun (WGS) entry which is preliminary data.</text>
</comment>
<evidence type="ECO:0000313" key="2">
    <source>
        <dbReference type="EMBL" id="KAJ7714666.1"/>
    </source>
</evidence>
<keyword evidence="3" id="KW-1185">Reference proteome</keyword>